<keyword evidence="3 5" id="KW-1133">Transmembrane helix</keyword>
<evidence type="ECO:0000256" key="5">
    <source>
        <dbReference type="SAM" id="Phobius"/>
    </source>
</evidence>
<feature type="transmembrane region" description="Helical" evidence="5">
    <location>
        <begin position="198"/>
        <end position="217"/>
    </location>
</feature>
<evidence type="ECO:0000256" key="4">
    <source>
        <dbReference type="ARBA" id="ARBA00023136"/>
    </source>
</evidence>
<dbReference type="InterPro" id="IPR049453">
    <property type="entry name" value="Memb_transporter_dom"/>
</dbReference>
<evidence type="ECO:0000256" key="3">
    <source>
        <dbReference type="ARBA" id="ARBA00022989"/>
    </source>
</evidence>
<accession>A0ABS4YKN7</accession>
<evidence type="ECO:0000259" key="6">
    <source>
        <dbReference type="Pfam" id="PF13515"/>
    </source>
</evidence>
<dbReference type="RefSeq" id="WP_209891199.1">
    <property type="nucleotide sequence ID" value="NZ_BAAAJV010000014.1"/>
</dbReference>
<comment type="caution">
    <text evidence="7">The sequence shown here is derived from an EMBL/GenBank/DDBJ whole genome shotgun (WGS) entry which is preliminary data.</text>
</comment>
<feature type="transmembrane region" description="Helical" evidence="5">
    <location>
        <begin position="103"/>
        <end position="125"/>
    </location>
</feature>
<feature type="transmembrane region" description="Helical" evidence="5">
    <location>
        <begin position="324"/>
        <end position="344"/>
    </location>
</feature>
<organism evidence="7 8">
    <name type="scientific">Brachybacterium fresconis</name>
    <dbReference type="NCBI Taxonomy" id="173363"/>
    <lineage>
        <taxon>Bacteria</taxon>
        <taxon>Bacillati</taxon>
        <taxon>Actinomycetota</taxon>
        <taxon>Actinomycetes</taxon>
        <taxon>Micrococcales</taxon>
        <taxon>Dermabacteraceae</taxon>
        <taxon>Brachybacterium</taxon>
    </lineage>
</organism>
<protein>
    <recommendedName>
        <fullName evidence="6">Integral membrane bound transporter domain-containing protein</fullName>
    </recommendedName>
</protein>
<sequence>MPAASTRIQASTKRLISLGPSRVDHIPAFRIALGLAIPLSVLLVTGHVDWAMYVGFGAFTGIYSKYEPTRMRFRRQSMAGALLTVCVTIGATLAQLGESMGTTAGSWTALVVGSVVAGLAAALVLKLGLKPGGAIFPLFAVAAIASAPPAAPIWAAFLIAGACASLCVGLGLLGHWAGERHPGADVRPATETWSRAQLGAEFGRFALAAAVAGMLGLASGMPFPYWAQIAAIAPLSAPGRTLQVERGLHRIIGTTLGIITTAFLLSFPAEPWQLVVWVVVLQFLAEMYVMRNYSFALLFITPMALLMVQLAHPQPIGTMLQARVLETVIGAVVGIAVVIIAALWDRRAARRRRATDGRMGADVEDGSLGE</sequence>
<keyword evidence="8" id="KW-1185">Reference proteome</keyword>
<feature type="transmembrane region" description="Helical" evidence="5">
    <location>
        <begin position="295"/>
        <end position="312"/>
    </location>
</feature>
<feature type="domain" description="Integral membrane bound transporter" evidence="6">
    <location>
        <begin position="212"/>
        <end position="337"/>
    </location>
</feature>
<evidence type="ECO:0000256" key="1">
    <source>
        <dbReference type="ARBA" id="ARBA00004141"/>
    </source>
</evidence>
<feature type="transmembrane region" description="Helical" evidence="5">
    <location>
        <begin position="154"/>
        <end position="177"/>
    </location>
</feature>
<reference evidence="7 8" key="1">
    <citation type="submission" date="2021-03" db="EMBL/GenBank/DDBJ databases">
        <title>Sequencing the genomes of 1000 actinobacteria strains.</title>
        <authorList>
            <person name="Klenk H.-P."/>
        </authorList>
    </citation>
    <scope>NUCLEOTIDE SEQUENCE [LARGE SCALE GENOMIC DNA]</scope>
    <source>
        <strain evidence="7 8">DSM 14564</strain>
    </source>
</reference>
<dbReference type="Proteomes" id="UP000698222">
    <property type="component" value="Unassembled WGS sequence"/>
</dbReference>
<evidence type="ECO:0000313" key="7">
    <source>
        <dbReference type="EMBL" id="MBP2409361.1"/>
    </source>
</evidence>
<feature type="transmembrane region" description="Helical" evidence="5">
    <location>
        <begin position="132"/>
        <end position="148"/>
    </location>
</feature>
<feature type="transmembrane region" description="Helical" evidence="5">
    <location>
        <begin position="27"/>
        <end position="44"/>
    </location>
</feature>
<keyword evidence="4 5" id="KW-0472">Membrane</keyword>
<evidence type="ECO:0000313" key="8">
    <source>
        <dbReference type="Proteomes" id="UP000698222"/>
    </source>
</evidence>
<gene>
    <name evidence="7" type="ORF">JOF44_002264</name>
</gene>
<evidence type="ECO:0000256" key="2">
    <source>
        <dbReference type="ARBA" id="ARBA00022692"/>
    </source>
</evidence>
<dbReference type="EMBL" id="JAGIOC010000001">
    <property type="protein sequence ID" value="MBP2409361.1"/>
    <property type="molecule type" value="Genomic_DNA"/>
</dbReference>
<comment type="subcellular location">
    <subcellularLocation>
        <location evidence="1">Membrane</location>
        <topology evidence="1">Multi-pass membrane protein</topology>
    </subcellularLocation>
</comment>
<keyword evidence="2 5" id="KW-0812">Transmembrane</keyword>
<proteinExistence type="predicted"/>
<name>A0ABS4YKN7_9MICO</name>
<dbReference type="Pfam" id="PF13515">
    <property type="entry name" value="FUSC_2"/>
    <property type="match status" value="1"/>
</dbReference>
<feature type="transmembrane region" description="Helical" evidence="5">
    <location>
        <begin position="78"/>
        <end position="97"/>
    </location>
</feature>